<feature type="domain" description="Glycosyl transferase family 1" evidence="1">
    <location>
        <begin position="175"/>
        <end position="330"/>
    </location>
</feature>
<reference evidence="4" key="1">
    <citation type="submission" date="2016-10" db="EMBL/GenBank/DDBJ databases">
        <authorList>
            <person name="Varghese N."/>
            <person name="Submissions S."/>
        </authorList>
    </citation>
    <scope>NUCLEOTIDE SEQUENCE [LARGE SCALE GENOMIC DNA]</scope>
    <source>
        <strain evidence="4">JS21-1</strain>
    </source>
</reference>
<evidence type="ECO:0000313" key="3">
    <source>
        <dbReference type="EMBL" id="SEL91331.1"/>
    </source>
</evidence>
<organism evidence="3 4">
    <name type="scientific">Sphingomonas palmae</name>
    <dbReference type="NCBI Taxonomy" id="1855283"/>
    <lineage>
        <taxon>Bacteria</taxon>
        <taxon>Pseudomonadati</taxon>
        <taxon>Pseudomonadota</taxon>
        <taxon>Alphaproteobacteria</taxon>
        <taxon>Sphingomonadales</taxon>
        <taxon>Sphingomonadaceae</taxon>
        <taxon>Sphingomonas</taxon>
    </lineage>
</organism>
<dbReference type="EMBL" id="FNZZ01000006">
    <property type="protein sequence ID" value="SEL91331.1"/>
    <property type="molecule type" value="Genomic_DNA"/>
</dbReference>
<dbReference type="GO" id="GO:0016757">
    <property type="term" value="F:glycosyltransferase activity"/>
    <property type="evidence" value="ECO:0007669"/>
    <property type="project" value="InterPro"/>
</dbReference>
<dbReference type="PANTHER" id="PTHR45947">
    <property type="entry name" value="SULFOQUINOVOSYL TRANSFERASE SQD2"/>
    <property type="match status" value="1"/>
</dbReference>
<sequence>MTPARVAFLLPHFRAGGAERVVLNWIGALDRTRFAPVLMLGRVEGAFLDLLPADVPVVAIGGRRALTRPWRIARALRANRIQAAYSATSAMNLALLAAPTRVPRITSEHTPPAAFGAEAKWPLLRRAATTTLRHRASAIAVPTQAIADQITSTRVHVIRNPVLAGSPPPLAPFDPTRTHIVAVGRLVRAKGFDTLIDAAALLARTDTPFTLAIHGDGPERDRLSRRIADAGMTGRVTLAGHTADLAPVLATAALVVSSSRREGFGNVLIEAMALGTPVLATRAGGPETFIEDKRNGFLVAPDYPAALAARMDALLRDPASRTRVRAAARETAGHYTVAASTRDFTALLDAVLPRHAPT</sequence>
<dbReference type="CDD" id="cd03811">
    <property type="entry name" value="GT4_GT28_WabH-like"/>
    <property type="match status" value="1"/>
</dbReference>
<dbReference type="InterPro" id="IPR050194">
    <property type="entry name" value="Glycosyltransferase_grp1"/>
</dbReference>
<dbReference type="RefSeq" id="WP_093007573.1">
    <property type="nucleotide sequence ID" value="NZ_FNZZ01000006.1"/>
</dbReference>
<dbReference type="SUPFAM" id="SSF53756">
    <property type="entry name" value="UDP-Glycosyltransferase/glycogen phosphorylase"/>
    <property type="match status" value="1"/>
</dbReference>
<feature type="domain" description="Glycosyltransferase subfamily 4-like N-terminal" evidence="2">
    <location>
        <begin position="16"/>
        <end position="162"/>
    </location>
</feature>
<protein>
    <submittedName>
        <fullName evidence="3">Glycosyltransferase involved in cell wall bisynthesis</fullName>
    </submittedName>
</protein>
<evidence type="ECO:0000313" key="4">
    <source>
        <dbReference type="Proteomes" id="UP000199214"/>
    </source>
</evidence>
<dbReference type="Proteomes" id="UP000199214">
    <property type="component" value="Unassembled WGS sequence"/>
</dbReference>
<dbReference type="OrthoDB" id="9790710at2"/>
<dbReference type="AlphaFoldDB" id="A0A1H7U2X7"/>
<dbReference type="Gene3D" id="3.40.50.2000">
    <property type="entry name" value="Glycogen Phosphorylase B"/>
    <property type="match status" value="2"/>
</dbReference>
<keyword evidence="3" id="KW-0808">Transferase</keyword>
<gene>
    <name evidence="3" type="ORF">SAMN05216382_2914</name>
</gene>
<evidence type="ECO:0000259" key="2">
    <source>
        <dbReference type="Pfam" id="PF13439"/>
    </source>
</evidence>
<dbReference type="Pfam" id="PF00534">
    <property type="entry name" value="Glycos_transf_1"/>
    <property type="match status" value="1"/>
</dbReference>
<dbReference type="InterPro" id="IPR001296">
    <property type="entry name" value="Glyco_trans_1"/>
</dbReference>
<dbReference type="PANTHER" id="PTHR45947:SF3">
    <property type="entry name" value="SULFOQUINOVOSYL TRANSFERASE SQD2"/>
    <property type="match status" value="1"/>
</dbReference>
<accession>A0A1H7U2X7</accession>
<dbReference type="STRING" id="1855283.SAMN05216382_2914"/>
<proteinExistence type="predicted"/>
<dbReference type="InterPro" id="IPR028098">
    <property type="entry name" value="Glyco_trans_4-like_N"/>
</dbReference>
<dbReference type="Pfam" id="PF13439">
    <property type="entry name" value="Glyco_transf_4"/>
    <property type="match status" value="1"/>
</dbReference>
<keyword evidence="4" id="KW-1185">Reference proteome</keyword>
<evidence type="ECO:0000259" key="1">
    <source>
        <dbReference type="Pfam" id="PF00534"/>
    </source>
</evidence>
<name>A0A1H7U2X7_9SPHN</name>